<keyword evidence="2" id="KW-0560">Oxidoreductase</keyword>
<dbReference type="InterPro" id="IPR000674">
    <property type="entry name" value="Ald_Oxase/Xan_DH_a/b"/>
</dbReference>
<dbReference type="Gene3D" id="3.30.365.10">
    <property type="entry name" value="Aldehyde oxidase/xanthine dehydrogenase, molybdopterin binding domain"/>
    <property type="match status" value="4"/>
</dbReference>
<reference evidence="4 5" key="1">
    <citation type="submission" date="2017-08" db="EMBL/GenBank/DDBJ databases">
        <authorList>
            <person name="de Groot N.N."/>
        </authorList>
    </citation>
    <scope>NUCLEOTIDE SEQUENCE [LARGE SCALE GENOMIC DNA]</scope>
    <source>
        <strain evidence="4 5">USBA 352</strain>
    </source>
</reference>
<dbReference type="InterPro" id="IPR008274">
    <property type="entry name" value="AldOxase/xan_DH_MoCoBD1"/>
</dbReference>
<dbReference type="STRING" id="538381.GCA_001696535_01221"/>
<dbReference type="Pfam" id="PF20256">
    <property type="entry name" value="MoCoBD_2"/>
    <property type="match status" value="1"/>
</dbReference>
<dbReference type="Pfam" id="PF02738">
    <property type="entry name" value="MoCoBD_1"/>
    <property type="match status" value="1"/>
</dbReference>
<evidence type="ECO:0000313" key="4">
    <source>
        <dbReference type="EMBL" id="SOB89231.1"/>
    </source>
</evidence>
<proteinExistence type="predicted"/>
<dbReference type="EMBL" id="OBML01000001">
    <property type="protein sequence ID" value="SOB89231.1"/>
    <property type="molecule type" value="Genomic_DNA"/>
</dbReference>
<accession>A0A285R563</accession>
<dbReference type="Gene3D" id="3.90.1170.50">
    <property type="entry name" value="Aldehyde oxidase/xanthine dehydrogenase, a/b hammerhead"/>
    <property type="match status" value="1"/>
</dbReference>
<dbReference type="OrthoDB" id="9758509at2"/>
<protein>
    <submittedName>
        <fullName evidence="4">Xanthine dehydrogenase, molybdenum binding subunit apoprotein</fullName>
    </submittedName>
</protein>
<dbReference type="InterPro" id="IPR016208">
    <property type="entry name" value="Ald_Oxase/xanthine_DH-like"/>
</dbReference>
<dbReference type="GO" id="GO:0005506">
    <property type="term" value="F:iron ion binding"/>
    <property type="evidence" value="ECO:0007669"/>
    <property type="project" value="InterPro"/>
</dbReference>
<evidence type="ECO:0000256" key="2">
    <source>
        <dbReference type="ARBA" id="ARBA00023002"/>
    </source>
</evidence>
<feature type="domain" description="Aldehyde oxidase/xanthine dehydrogenase a/b hammerhead" evidence="3">
    <location>
        <begin position="25"/>
        <end position="143"/>
    </location>
</feature>
<dbReference type="PANTHER" id="PTHR11908">
    <property type="entry name" value="XANTHINE DEHYDROGENASE"/>
    <property type="match status" value="1"/>
</dbReference>
<evidence type="ECO:0000256" key="1">
    <source>
        <dbReference type="ARBA" id="ARBA00022505"/>
    </source>
</evidence>
<organism evidence="4 5">
    <name type="scientific">Stappia indica</name>
    <dbReference type="NCBI Taxonomy" id="538381"/>
    <lineage>
        <taxon>Bacteria</taxon>
        <taxon>Pseudomonadati</taxon>
        <taxon>Pseudomonadota</taxon>
        <taxon>Alphaproteobacteria</taxon>
        <taxon>Hyphomicrobiales</taxon>
        <taxon>Stappiaceae</taxon>
        <taxon>Stappia</taxon>
    </lineage>
</organism>
<dbReference type="Proteomes" id="UP000219331">
    <property type="component" value="Unassembled WGS sequence"/>
</dbReference>
<dbReference type="GO" id="GO:0016491">
    <property type="term" value="F:oxidoreductase activity"/>
    <property type="evidence" value="ECO:0007669"/>
    <property type="project" value="UniProtKB-KW"/>
</dbReference>
<dbReference type="RefSeq" id="WP_097173592.1">
    <property type="nucleotide sequence ID" value="NZ_JAJGNR010000001.1"/>
</dbReference>
<dbReference type="Pfam" id="PF01315">
    <property type="entry name" value="Ald_Xan_dh_C"/>
    <property type="match status" value="1"/>
</dbReference>
<evidence type="ECO:0000259" key="3">
    <source>
        <dbReference type="SMART" id="SM01008"/>
    </source>
</evidence>
<keyword evidence="1" id="KW-0500">Molybdenum</keyword>
<gene>
    <name evidence="4" type="ORF">SAMN05421512_101139</name>
</gene>
<dbReference type="SUPFAM" id="SSF56003">
    <property type="entry name" value="Molybdenum cofactor-binding domain"/>
    <property type="match status" value="1"/>
</dbReference>
<keyword evidence="5" id="KW-1185">Reference proteome</keyword>
<dbReference type="InterPro" id="IPR036856">
    <property type="entry name" value="Ald_Oxase/Xan_DH_a/b_sf"/>
</dbReference>
<evidence type="ECO:0000313" key="5">
    <source>
        <dbReference type="Proteomes" id="UP000219331"/>
    </source>
</evidence>
<dbReference type="AlphaFoldDB" id="A0A285R563"/>
<sequence>MNEMVHAKFGIGAPVRRKEDDALVTGRGHYTDDVQSDGMLRAFVVRSSVAHARITLGDLEPARSAPGVAMVMTAADIPDLGLMPTKAILTQTDGTRHAVPPRPVLATDTVRHVGEPIALVVADTLANAKSAAELVEVDYEPLDAVVDTGDALKPDAPLVWPETGTNLAFTYDAGDAAAANRAFESAHHVTRIDIVNNRLVCNYMEPRGCVGEYDAETGRYTLTAGTQGGHSMQAIIAGDILGIPRDRLRVVTPDVGGGFGTKNFVYPEYPVCLVAAERLGRPVKWVCERTEHFLADAHGRDNLSMAEVALDAEGRILALRVEIVAAMGAYLHQYGPMIPNFGLSMATGLYHVPAMYGVVKGVYTNTTPTDAYRGAGRPEAAYLLERLVDRAAAEMDMSPAEFRRRNFIRPEQLPYTTHTGRMYDTGDFSAHMDKAMAAIGWDGFAERAEASAARGRYRGIGMATYIEACAFAGSEEATVELGGDGSLTLLIGTQTNGQGHATAYGQIIAEQFGVDLDRITMIQGDTDRVRKGGGTGGSRSIPIGLPSVLEASRSLVKKIKDLAADKLEAGPEDLELVDGEVRVVGTDRSVTLAEIAAAAPEQLSAREEVKQAEATYPNGTHICELEVDPETGDIELLDYVIVDDFGVTVNPILLAGQVHGGVVQAIGQALMEHTVYDEDGQLLTASFLDYQMPRAADIPGIRFETNNIPSTTNALGIKGAGEAGTIGAGPAVMNAVGDALRRGAAVAHIDMPATPLRVWEAIRAANS</sequence>
<dbReference type="InterPro" id="IPR046867">
    <property type="entry name" value="AldOxase/xan_DH_MoCoBD2"/>
</dbReference>
<dbReference type="SMART" id="SM01008">
    <property type="entry name" value="Ald_Xan_dh_C"/>
    <property type="match status" value="1"/>
</dbReference>
<dbReference type="SUPFAM" id="SSF54665">
    <property type="entry name" value="CO dehydrogenase molybdoprotein N-domain-like"/>
    <property type="match status" value="1"/>
</dbReference>
<name>A0A285R563_9HYPH</name>
<dbReference type="PANTHER" id="PTHR11908:SF132">
    <property type="entry name" value="ALDEHYDE OXIDASE 1-RELATED"/>
    <property type="match status" value="1"/>
</dbReference>
<dbReference type="InterPro" id="IPR037165">
    <property type="entry name" value="AldOxase/xan_DH_Mopterin-bd_sf"/>
</dbReference>